<dbReference type="GO" id="GO:0005829">
    <property type="term" value="C:cytosol"/>
    <property type="evidence" value="ECO:0007669"/>
    <property type="project" value="TreeGrafter"/>
</dbReference>
<dbReference type="GO" id="GO:0006189">
    <property type="term" value="P:'de novo' IMP biosynthetic process"/>
    <property type="evidence" value="ECO:0007669"/>
    <property type="project" value="UniProtKB-UniRule"/>
</dbReference>
<keyword evidence="17" id="KW-1185">Reference proteome</keyword>
<protein>
    <recommendedName>
        <fullName evidence="4 13">Phosphoribosylformylglycinamidine cyclo-ligase</fullName>
        <ecNumber evidence="3 13">6.3.3.1</ecNumber>
    </recommendedName>
    <alternativeName>
        <fullName evidence="10 13">AIR synthase</fullName>
    </alternativeName>
    <alternativeName>
        <fullName evidence="11 13">AIRS</fullName>
    </alternativeName>
    <alternativeName>
        <fullName evidence="9 13">Phosphoribosyl-aminoimidazole synthetase</fullName>
    </alternativeName>
</protein>
<dbReference type="SUPFAM" id="SSF56042">
    <property type="entry name" value="PurM C-terminal domain-like"/>
    <property type="match status" value="1"/>
</dbReference>
<dbReference type="RefSeq" id="WP_045830041.1">
    <property type="nucleotide sequence ID" value="NZ_JZRB01000028.1"/>
</dbReference>
<dbReference type="Gene3D" id="3.30.1330.10">
    <property type="entry name" value="PurM-like, N-terminal domain"/>
    <property type="match status" value="1"/>
</dbReference>
<keyword evidence="6 13" id="KW-0547">Nucleotide-binding</keyword>
<evidence type="ECO:0000256" key="9">
    <source>
        <dbReference type="ARBA" id="ARBA00031908"/>
    </source>
</evidence>
<keyword evidence="5 13" id="KW-0436">Ligase</keyword>
<evidence type="ECO:0000256" key="7">
    <source>
        <dbReference type="ARBA" id="ARBA00022755"/>
    </source>
</evidence>
<dbReference type="EMBL" id="JZRB01000028">
    <property type="protein sequence ID" value="KJV31597.1"/>
    <property type="molecule type" value="Genomic_DNA"/>
</dbReference>
<dbReference type="Gene3D" id="3.90.650.10">
    <property type="entry name" value="PurM-like C-terminal domain"/>
    <property type="match status" value="1"/>
</dbReference>
<dbReference type="EC" id="6.3.3.1" evidence="3 13"/>
<dbReference type="AlphaFoldDB" id="A0A0F3KKW2"/>
<evidence type="ECO:0000256" key="4">
    <source>
        <dbReference type="ARBA" id="ARBA00020367"/>
    </source>
</evidence>
<dbReference type="InterPro" id="IPR036676">
    <property type="entry name" value="PurM-like_C_sf"/>
</dbReference>
<proteinExistence type="inferred from homology"/>
<dbReference type="SUPFAM" id="SSF55326">
    <property type="entry name" value="PurM N-terminal domain-like"/>
    <property type="match status" value="1"/>
</dbReference>
<comment type="pathway">
    <text evidence="1 13">Purine metabolism; IMP biosynthesis via de novo pathway; 5-amino-1-(5-phospho-D-ribosyl)imidazole from N(2)-formyl-N(1)-(5-phospho-D-ribosyl)glycinamide: step 2/2.</text>
</comment>
<evidence type="ECO:0000256" key="3">
    <source>
        <dbReference type="ARBA" id="ARBA00013047"/>
    </source>
</evidence>
<dbReference type="GO" id="GO:0004637">
    <property type="term" value="F:phosphoribosylamine-glycine ligase activity"/>
    <property type="evidence" value="ECO:0007669"/>
    <property type="project" value="TreeGrafter"/>
</dbReference>
<dbReference type="NCBIfam" id="TIGR00878">
    <property type="entry name" value="purM"/>
    <property type="match status" value="1"/>
</dbReference>
<dbReference type="FunFam" id="3.90.650.10:FF:000001">
    <property type="entry name" value="Phosphoribosylformylglycinamidine cyclo-ligase"/>
    <property type="match status" value="1"/>
</dbReference>
<dbReference type="UniPathway" id="UPA00074">
    <property type="reaction ID" value="UER00129"/>
</dbReference>
<comment type="similarity">
    <text evidence="2 13">Belongs to the AIR synthase family.</text>
</comment>
<evidence type="ECO:0000259" key="14">
    <source>
        <dbReference type="Pfam" id="PF00586"/>
    </source>
</evidence>
<comment type="subcellular location">
    <subcellularLocation>
        <location evidence="13">Cytoplasm</location>
    </subcellularLocation>
</comment>
<evidence type="ECO:0000256" key="5">
    <source>
        <dbReference type="ARBA" id="ARBA00022598"/>
    </source>
</evidence>
<reference evidence="16 17" key="1">
    <citation type="submission" date="2015-03" db="EMBL/GenBank/DDBJ databases">
        <title>Draft genome sequence of Luteibacter yeojuensis strain SU11.</title>
        <authorList>
            <person name="Sulaiman J."/>
            <person name="Priya K."/>
            <person name="Chan K.-G."/>
        </authorList>
    </citation>
    <scope>NUCLEOTIDE SEQUENCE [LARGE SCALE GENOMIC DNA]</scope>
    <source>
        <strain evidence="16 17">SU11</strain>
    </source>
</reference>
<dbReference type="GO" id="GO:0005524">
    <property type="term" value="F:ATP binding"/>
    <property type="evidence" value="ECO:0007669"/>
    <property type="project" value="UniProtKB-KW"/>
</dbReference>
<dbReference type="InterPro" id="IPR004733">
    <property type="entry name" value="PurM_cligase"/>
</dbReference>
<feature type="domain" description="PurM-like N-terminal" evidence="14">
    <location>
        <begin position="60"/>
        <end position="165"/>
    </location>
</feature>
<evidence type="ECO:0000256" key="2">
    <source>
        <dbReference type="ARBA" id="ARBA00010280"/>
    </source>
</evidence>
<dbReference type="GO" id="GO:0004641">
    <property type="term" value="F:phosphoribosylformylglycinamidine cyclo-ligase activity"/>
    <property type="evidence" value="ECO:0007669"/>
    <property type="project" value="UniProtKB-UniRule"/>
</dbReference>
<sequence>MSSDQGSLTYRDAGVDIDAGNALVERIKPMVKRTFRPEVMGGLGGFGGLFDLSGRYKEPVLVSGTDGVGTKLKLAQTLGRHDTIGIDLVGMCVNDVLVQGAEPLFFLDYFATGKLDVDTAASVVGGIARGCELAGCALIGGETAEMPDMYPPGEYDLAGFTVGAVEKAHMNDGTKIVAGDVILGVASSGPHSNGYSLIRRILERAGSPLDADVGGVKLVDALMAPTTIYVKPILELLQKVDVHGMAHVTGGGLTENIIRVVPEGLGLAIDAASWELPPVFQWLQREGNVAREEMWRTFNCGIGFTVLLDKGQVDAAKAALSAHGLASWVIGSVVAADGGHRVHIG</sequence>
<dbReference type="Pfam" id="PF00586">
    <property type="entry name" value="AIRS"/>
    <property type="match status" value="1"/>
</dbReference>
<gene>
    <name evidence="13" type="primary">purM</name>
    <name evidence="16" type="ORF">VI08_13045</name>
</gene>
<dbReference type="InterPro" id="IPR036921">
    <property type="entry name" value="PurM-like_N_sf"/>
</dbReference>
<evidence type="ECO:0000313" key="17">
    <source>
        <dbReference type="Proteomes" id="UP000033651"/>
    </source>
</evidence>
<evidence type="ECO:0000256" key="1">
    <source>
        <dbReference type="ARBA" id="ARBA00004686"/>
    </source>
</evidence>
<dbReference type="PATRIC" id="fig|345309.4.peg.1956"/>
<evidence type="ECO:0000259" key="15">
    <source>
        <dbReference type="Pfam" id="PF02769"/>
    </source>
</evidence>
<evidence type="ECO:0000256" key="12">
    <source>
        <dbReference type="ARBA" id="ARBA00049057"/>
    </source>
</evidence>
<evidence type="ECO:0000256" key="8">
    <source>
        <dbReference type="ARBA" id="ARBA00022840"/>
    </source>
</evidence>
<feature type="domain" description="PurM-like C-terminal" evidence="15">
    <location>
        <begin position="178"/>
        <end position="339"/>
    </location>
</feature>
<dbReference type="Pfam" id="PF02769">
    <property type="entry name" value="AIRS_C"/>
    <property type="match status" value="1"/>
</dbReference>
<dbReference type="Proteomes" id="UP000033651">
    <property type="component" value="Unassembled WGS sequence"/>
</dbReference>
<evidence type="ECO:0000256" key="10">
    <source>
        <dbReference type="ARBA" id="ARBA00032931"/>
    </source>
</evidence>
<dbReference type="OrthoDB" id="9777881at2"/>
<keyword evidence="8 13" id="KW-0067">ATP-binding</keyword>
<organism evidence="16 17">
    <name type="scientific">Luteibacter yeojuensis</name>
    <dbReference type="NCBI Taxonomy" id="345309"/>
    <lineage>
        <taxon>Bacteria</taxon>
        <taxon>Pseudomonadati</taxon>
        <taxon>Pseudomonadota</taxon>
        <taxon>Gammaproteobacteria</taxon>
        <taxon>Lysobacterales</taxon>
        <taxon>Rhodanobacteraceae</taxon>
        <taxon>Luteibacter</taxon>
    </lineage>
</organism>
<evidence type="ECO:0000256" key="11">
    <source>
        <dbReference type="ARBA" id="ARBA00033093"/>
    </source>
</evidence>
<comment type="catalytic activity">
    <reaction evidence="12 13">
        <text>2-formamido-N(1)-(5-O-phospho-beta-D-ribosyl)acetamidine + ATP = 5-amino-1-(5-phospho-beta-D-ribosyl)imidazole + ADP + phosphate + H(+)</text>
        <dbReference type="Rhea" id="RHEA:23032"/>
        <dbReference type="ChEBI" id="CHEBI:15378"/>
        <dbReference type="ChEBI" id="CHEBI:30616"/>
        <dbReference type="ChEBI" id="CHEBI:43474"/>
        <dbReference type="ChEBI" id="CHEBI:137981"/>
        <dbReference type="ChEBI" id="CHEBI:147287"/>
        <dbReference type="ChEBI" id="CHEBI:456216"/>
        <dbReference type="EC" id="6.3.3.1"/>
    </reaction>
</comment>
<dbReference type="PANTHER" id="PTHR10520:SF12">
    <property type="entry name" value="TRIFUNCTIONAL PURINE BIOSYNTHETIC PROTEIN ADENOSINE-3"/>
    <property type="match status" value="1"/>
</dbReference>
<dbReference type="GO" id="GO:0046084">
    <property type="term" value="P:adenine biosynthetic process"/>
    <property type="evidence" value="ECO:0007669"/>
    <property type="project" value="TreeGrafter"/>
</dbReference>
<dbReference type="FunFam" id="3.30.1330.10:FF:000001">
    <property type="entry name" value="Phosphoribosylformylglycinamidine cyclo-ligase"/>
    <property type="match status" value="1"/>
</dbReference>
<dbReference type="CDD" id="cd02196">
    <property type="entry name" value="PurM"/>
    <property type="match status" value="1"/>
</dbReference>
<accession>A0A0F3KKW2</accession>
<evidence type="ECO:0000256" key="6">
    <source>
        <dbReference type="ARBA" id="ARBA00022741"/>
    </source>
</evidence>
<keyword evidence="7 13" id="KW-0658">Purine biosynthesis</keyword>
<dbReference type="InterPro" id="IPR016188">
    <property type="entry name" value="PurM-like_N"/>
</dbReference>
<dbReference type="PANTHER" id="PTHR10520">
    <property type="entry name" value="TRIFUNCTIONAL PURINE BIOSYNTHETIC PROTEIN ADENOSINE-3-RELATED"/>
    <property type="match status" value="1"/>
</dbReference>
<keyword evidence="13" id="KW-0963">Cytoplasm</keyword>
<evidence type="ECO:0000313" key="16">
    <source>
        <dbReference type="EMBL" id="KJV31597.1"/>
    </source>
</evidence>
<dbReference type="HAMAP" id="MF_00741">
    <property type="entry name" value="AIRS"/>
    <property type="match status" value="1"/>
</dbReference>
<evidence type="ECO:0000256" key="13">
    <source>
        <dbReference type="HAMAP-Rule" id="MF_00741"/>
    </source>
</evidence>
<name>A0A0F3KKW2_9GAMM</name>
<dbReference type="InterPro" id="IPR010918">
    <property type="entry name" value="PurM-like_C_dom"/>
</dbReference>
<comment type="caution">
    <text evidence="16">The sequence shown here is derived from an EMBL/GenBank/DDBJ whole genome shotgun (WGS) entry which is preliminary data.</text>
</comment>